<reference evidence="4" key="1">
    <citation type="journal article" date="2020" name="Stud. Mycol.">
        <title>101 Dothideomycetes genomes: a test case for predicting lifestyles and emergence of pathogens.</title>
        <authorList>
            <person name="Haridas S."/>
            <person name="Albert R."/>
            <person name="Binder M."/>
            <person name="Bloem J."/>
            <person name="Labutti K."/>
            <person name="Salamov A."/>
            <person name="Andreopoulos B."/>
            <person name="Baker S."/>
            <person name="Barry K."/>
            <person name="Bills G."/>
            <person name="Bluhm B."/>
            <person name="Cannon C."/>
            <person name="Castanera R."/>
            <person name="Culley D."/>
            <person name="Daum C."/>
            <person name="Ezra D."/>
            <person name="Gonzalez J."/>
            <person name="Henrissat B."/>
            <person name="Kuo A."/>
            <person name="Liang C."/>
            <person name="Lipzen A."/>
            <person name="Lutzoni F."/>
            <person name="Magnuson J."/>
            <person name="Mondo S."/>
            <person name="Nolan M."/>
            <person name="Ohm R."/>
            <person name="Pangilinan J."/>
            <person name="Park H.-J."/>
            <person name="Ramirez L."/>
            <person name="Alfaro M."/>
            <person name="Sun H."/>
            <person name="Tritt A."/>
            <person name="Yoshinaga Y."/>
            <person name="Zwiers L.-H."/>
            <person name="Turgeon B."/>
            <person name="Goodwin S."/>
            <person name="Spatafora J."/>
            <person name="Crous P."/>
            <person name="Grigoriev I."/>
        </authorList>
    </citation>
    <scope>NUCLEOTIDE SEQUENCE</scope>
    <source>
        <strain evidence="4">Tuck. ex Michener</strain>
    </source>
</reference>
<keyword evidence="1" id="KW-0853">WD repeat</keyword>
<dbReference type="Proteomes" id="UP000800092">
    <property type="component" value="Unassembled WGS sequence"/>
</dbReference>
<dbReference type="GO" id="GO:0080008">
    <property type="term" value="C:Cul4-RING E3 ubiquitin ligase complex"/>
    <property type="evidence" value="ECO:0007669"/>
    <property type="project" value="TreeGrafter"/>
</dbReference>
<accession>A0A6A6HJV9</accession>
<organism evidence="4 5">
    <name type="scientific">Viridothelium virens</name>
    <name type="common">Speckled blister lichen</name>
    <name type="synonym">Trypethelium virens</name>
    <dbReference type="NCBI Taxonomy" id="1048519"/>
    <lineage>
        <taxon>Eukaryota</taxon>
        <taxon>Fungi</taxon>
        <taxon>Dikarya</taxon>
        <taxon>Ascomycota</taxon>
        <taxon>Pezizomycotina</taxon>
        <taxon>Dothideomycetes</taxon>
        <taxon>Dothideomycetes incertae sedis</taxon>
        <taxon>Trypetheliales</taxon>
        <taxon>Trypetheliaceae</taxon>
        <taxon>Viridothelium</taxon>
    </lineage>
</organism>
<dbReference type="Gene3D" id="2.130.10.10">
    <property type="entry name" value="YVTN repeat-like/Quinoprotein amine dehydrogenase"/>
    <property type="match status" value="1"/>
</dbReference>
<keyword evidence="5" id="KW-1185">Reference proteome</keyword>
<dbReference type="AlphaFoldDB" id="A0A6A6HJV9"/>
<protein>
    <recommendedName>
        <fullName evidence="6">WD40 repeat-like protein</fullName>
    </recommendedName>
</protein>
<dbReference type="InterPro" id="IPR036322">
    <property type="entry name" value="WD40_repeat_dom_sf"/>
</dbReference>
<dbReference type="EMBL" id="ML991776">
    <property type="protein sequence ID" value="KAF2238406.1"/>
    <property type="molecule type" value="Genomic_DNA"/>
</dbReference>
<evidence type="ECO:0008006" key="6">
    <source>
        <dbReference type="Google" id="ProtNLM"/>
    </source>
</evidence>
<gene>
    <name evidence="4" type="ORF">EV356DRAFT_507522</name>
</gene>
<dbReference type="InterPro" id="IPR052254">
    <property type="entry name" value="CUL4-DDB1_E3_ligase_receptor"/>
</dbReference>
<name>A0A6A6HJV9_VIRVR</name>
<evidence type="ECO:0000256" key="2">
    <source>
        <dbReference type="ARBA" id="ARBA00022737"/>
    </source>
</evidence>
<dbReference type="SUPFAM" id="SSF50978">
    <property type="entry name" value="WD40 repeat-like"/>
    <property type="match status" value="1"/>
</dbReference>
<dbReference type="SMART" id="SM00320">
    <property type="entry name" value="WD40"/>
    <property type="match status" value="3"/>
</dbReference>
<feature type="compositionally biased region" description="Basic residues" evidence="3">
    <location>
        <begin position="414"/>
        <end position="427"/>
    </location>
</feature>
<proteinExistence type="predicted"/>
<dbReference type="PANTHER" id="PTHR44472">
    <property type="entry name" value="DDB1- AND CUL4-ASSOCIATED FACTOR 4-RELATED"/>
    <property type="match status" value="1"/>
</dbReference>
<evidence type="ECO:0000313" key="5">
    <source>
        <dbReference type="Proteomes" id="UP000800092"/>
    </source>
</evidence>
<dbReference type="InterPro" id="IPR001680">
    <property type="entry name" value="WD40_rpt"/>
</dbReference>
<dbReference type="PANTHER" id="PTHR44472:SF1">
    <property type="entry name" value="DDB1 AND CUL4 ASSOCIATED FACTOR 4"/>
    <property type="match status" value="1"/>
</dbReference>
<evidence type="ECO:0000313" key="4">
    <source>
        <dbReference type="EMBL" id="KAF2238406.1"/>
    </source>
</evidence>
<keyword evidence="2" id="KW-0677">Repeat</keyword>
<feature type="region of interest" description="Disordered" evidence="3">
    <location>
        <begin position="383"/>
        <end position="451"/>
    </location>
</feature>
<dbReference type="InterPro" id="IPR015943">
    <property type="entry name" value="WD40/YVTN_repeat-like_dom_sf"/>
</dbReference>
<evidence type="ECO:0000256" key="3">
    <source>
        <dbReference type="SAM" id="MobiDB-lite"/>
    </source>
</evidence>
<sequence>MAPLELPGYYFDPELQRHFKIMPDHLVNPEHPYNATNVAKRQKEQEKRDRHDQLIRTIRSETAPRSKLLGCTISIGLHREHGHTLRNPLLADAAAQTYATGIQRSYNRDITYRDASGFSRHSKPKFSTKTSLFVHDPLTDVWIMGGSTGVNSAKTSVVASPWAQQHWQDCSTSAAGIKLIHEDLMRFNAGLSSLGLTPSRVQLATTYGAAEPAKLHITRLPDPSDFTYGDAYSLWGGLDTFYSLPDDQTMCTIWSSAANPFTSMGASVGNADQIAVGSSKGVSLIDLESGRWTRYRDPEELGRHKPQDEIWALSWMSPFVLAGGGKTGKVLLWDMRTGKTDFSFMHDHPVSDIKCLPEKGPVMVVTGTVNSLSLYDLRFGRQRKSEKPLEQQHSQDPYGVTPPECRQQSSNFYRGRKQGPHGSRQHQSRPNPTQQYRSKRRQRLHTPNCPPKLDHYLQPLLTFDYENVVHKPGMDVCSDVLAISDGDGYIRLYSLVTGALLRTIMPQYPNERAERSSDAVAINCIRFVDEPGYPLYGPPPDETDASYKHYSKIWRRRNLNAGRTALAAGVAGEIVLYAWENENDDEA</sequence>
<dbReference type="OrthoDB" id="128867at2759"/>
<evidence type="ECO:0000256" key="1">
    <source>
        <dbReference type="ARBA" id="ARBA00022574"/>
    </source>
</evidence>